<evidence type="ECO:0000313" key="1">
    <source>
        <dbReference type="EMBL" id="KAF9457329.1"/>
    </source>
</evidence>
<dbReference type="AlphaFoldDB" id="A0A9P6CDR5"/>
<reference evidence="1" key="1">
    <citation type="submission" date="2020-11" db="EMBL/GenBank/DDBJ databases">
        <authorList>
            <consortium name="DOE Joint Genome Institute"/>
            <person name="Ahrendt S."/>
            <person name="Riley R."/>
            <person name="Andreopoulos W."/>
            <person name="Labutti K."/>
            <person name="Pangilinan J."/>
            <person name="Ruiz-Duenas F.J."/>
            <person name="Barrasa J.M."/>
            <person name="Sanchez-Garcia M."/>
            <person name="Camarero S."/>
            <person name="Miyauchi S."/>
            <person name="Serrano A."/>
            <person name="Linde D."/>
            <person name="Babiker R."/>
            <person name="Drula E."/>
            <person name="Ayuso-Fernandez I."/>
            <person name="Pacheco R."/>
            <person name="Padilla G."/>
            <person name="Ferreira P."/>
            <person name="Barriuso J."/>
            <person name="Kellner H."/>
            <person name="Castanera R."/>
            <person name="Alfaro M."/>
            <person name="Ramirez L."/>
            <person name="Pisabarro A.G."/>
            <person name="Kuo A."/>
            <person name="Tritt A."/>
            <person name="Lipzen A."/>
            <person name="He G."/>
            <person name="Yan M."/>
            <person name="Ng V."/>
            <person name="Cullen D."/>
            <person name="Martin F."/>
            <person name="Rosso M.-N."/>
            <person name="Henrissat B."/>
            <person name="Hibbett D."/>
            <person name="Martinez A.T."/>
            <person name="Grigoriev I.V."/>
        </authorList>
    </citation>
    <scope>NUCLEOTIDE SEQUENCE</scope>
    <source>
        <strain evidence="1">CBS 247.69</strain>
    </source>
</reference>
<evidence type="ECO:0000313" key="2">
    <source>
        <dbReference type="Proteomes" id="UP000807353"/>
    </source>
</evidence>
<sequence length="193" mass="22055">MNVILYLYRYTHSPAYLPTTPFSICSNYPSGTYLPTHRHHRPANFEFWPHTQLRFLVFFFPAPSRLLFDLVSQTSFLFSSLTTRLLFATACYHHHYHHCCSAFTPIVVVAVAVGVVAPHDPTPILTPLSFLTHPCLSPLPPPTTPTPHCRHHPPTPVLTIYAYPYHYQTPNHTPHAPTYKRIPVPSHTHPILH</sequence>
<keyword evidence="2" id="KW-1185">Reference proteome</keyword>
<organism evidence="1 2">
    <name type="scientific">Collybia nuda</name>
    <dbReference type="NCBI Taxonomy" id="64659"/>
    <lineage>
        <taxon>Eukaryota</taxon>
        <taxon>Fungi</taxon>
        <taxon>Dikarya</taxon>
        <taxon>Basidiomycota</taxon>
        <taxon>Agaricomycotina</taxon>
        <taxon>Agaricomycetes</taxon>
        <taxon>Agaricomycetidae</taxon>
        <taxon>Agaricales</taxon>
        <taxon>Tricholomatineae</taxon>
        <taxon>Clitocybaceae</taxon>
        <taxon>Collybia</taxon>
    </lineage>
</organism>
<accession>A0A9P6CDR5</accession>
<name>A0A9P6CDR5_9AGAR</name>
<dbReference type="EMBL" id="MU150376">
    <property type="protein sequence ID" value="KAF9457329.1"/>
    <property type="molecule type" value="Genomic_DNA"/>
</dbReference>
<protein>
    <submittedName>
        <fullName evidence="1">Uncharacterized protein</fullName>
    </submittedName>
</protein>
<comment type="caution">
    <text evidence="1">The sequence shown here is derived from an EMBL/GenBank/DDBJ whole genome shotgun (WGS) entry which is preliminary data.</text>
</comment>
<proteinExistence type="predicted"/>
<dbReference type="Proteomes" id="UP000807353">
    <property type="component" value="Unassembled WGS sequence"/>
</dbReference>
<gene>
    <name evidence="1" type="ORF">BDZ94DRAFT_237623</name>
</gene>